<dbReference type="InterPro" id="IPR025668">
    <property type="entry name" value="Tnp_DDE_dom"/>
</dbReference>
<dbReference type="Pfam" id="PF13586">
    <property type="entry name" value="DDE_Tnp_1_2"/>
    <property type="match status" value="1"/>
</dbReference>
<name>W2CPM8_9BACT</name>
<comment type="caution">
    <text evidence="2">The sequence shown here is derived from an EMBL/GenBank/DDBJ whole genome shotgun (WGS) entry which is preliminary data.</text>
</comment>
<dbReference type="Proteomes" id="UP000034982">
    <property type="component" value="Unassembled WGS sequence"/>
</dbReference>
<evidence type="ECO:0000313" key="3">
    <source>
        <dbReference type="Proteomes" id="UP000034982"/>
    </source>
</evidence>
<protein>
    <recommendedName>
        <fullName evidence="1">Transposase DDE domain-containing protein</fullName>
    </recommendedName>
</protein>
<organism evidence="2 3">
    <name type="scientific">Tannerella sp. oral taxon BU063 isolate Cell 1/3</name>
    <dbReference type="NCBI Taxonomy" id="1411022"/>
    <lineage>
        <taxon>Bacteria</taxon>
        <taxon>Pseudomonadati</taxon>
        <taxon>Bacteroidota</taxon>
        <taxon>Bacteroidia</taxon>
        <taxon>Bacteroidales</taxon>
        <taxon>Tannerellaceae</taxon>
        <taxon>Tannerella</taxon>
    </lineage>
</organism>
<evidence type="ECO:0000259" key="1">
    <source>
        <dbReference type="Pfam" id="PF13586"/>
    </source>
</evidence>
<dbReference type="PANTHER" id="PTHR30007">
    <property type="entry name" value="PHP DOMAIN PROTEIN"/>
    <property type="match status" value="1"/>
</dbReference>
<dbReference type="EMBL" id="AYYE01000927">
    <property type="protein sequence ID" value="ETK08446.1"/>
    <property type="molecule type" value="Genomic_DNA"/>
</dbReference>
<accession>W2CPM8</accession>
<dbReference type="PANTHER" id="PTHR30007:SF0">
    <property type="entry name" value="TRANSPOSASE"/>
    <property type="match status" value="1"/>
</dbReference>
<sequence length="104" mass="12582">MEFAEERKSKAEKSTLPLLHKELGWHFKVILRPKEDTHKFVVLLLRWIAERTFSWIENYRRMTINKERCSESAEAMLYLTFCHILLKKSTDKFKTASQNTMWIF</sequence>
<reference evidence="2 3" key="1">
    <citation type="submission" date="2013-11" db="EMBL/GenBank/DDBJ databases">
        <title>Single cell genomics of uncultured Tannerella BU063 (oral taxon 286).</title>
        <authorList>
            <person name="Beall C.J."/>
            <person name="Campbell A.G."/>
            <person name="Griffen A.L."/>
            <person name="Podar M."/>
            <person name="Leys E.J."/>
        </authorList>
    </citation>
    <scope>NUCLEOTIDE SEQUENCE [LARGE SCALE GENOMIC DNA]</scope>
    <source>
        <strain evidence="2">Cell 1/3</strain>
    </source>
</reference>
<evidence type="ECO:0000313" key="2">
    <source>
        <dbReference type="EMBL" id="ETK08446.1"/>
    </source>
</evidence>
<feature type="domain" description="Transposase DDE" evidence="1">
    <location>
        <begin position="26"/>
        <end position="87"/>
    </location>
</feature>
<dbReference type="AlphaFoldDB" id="W2CPM8"/>
<proteinExistence type="predicted"/>
<gene>
    <name evidence="2" type="ORF">T230_07235</name>
</gene>